<organism evidence="2 3">
    <name type="scientific">Biomphalaria glabrata</name>
    <name type="common">Bloodfluke planorb</name>
    <name type="synonym">Freshwater snail</name>
    <dbReference type="NCBI Taxonomy" id="6526"/>
    <lineage>
        <taxon>Eukaryota</taxon>
        <taxon>Metazoa</taxon>
        <taxon>Spiralia</taxon>
        <taxon>Lophotrochozoa</taxon>
        <taxon>Mollusca</taxon>
        <taxon>Gastropoda</taxon>
        <taxon>Heterobranchia</taxon>
        <taxon>Euthyneura</taxon>
        <taxon>Panpulmonata</taxon>
        <taxon>Hygrophila</taxon>
        <taxon>Lymnaeoidea</taxon>
        <taxon>Planorbidae</taxon>
        <taxon>Biomphalaria</taxon>
    </lineage>
</organism>
<evidence type="ECO:0000313" key="3">
    <source>
        <dbReference type="RefSeq" id="XP_055869594.1"/>
    </source>
</evidence>
<protein>
    <submittedName>
        <fullName evidence="3">Uncharacterized protein LOC106063881 isoform X1</fullName>
    </submittedName>
</protein>
<name>A0A9W2Z3S3_BIOGL</name>
<dbReference type="RefSeq" id="XP_055869594.1">
    <property type="nucleotide sequence ID" value="XM_056013619.1"/>
</dbReference>
<feature type="compositionally biased region" description="Basic residues" evidence="1">
    <location>
        <begin position="82"/>
        <end position="91"/>
    </location>
</feature>
<reference evidence="3" key="1">
    <citation type="submission" date="2025-08" db="UniProtKB">
        <authorList>
            <consortium name="RefSeq"/>
        </authorList>
    </citation>
    <scope>IDENTIFICATION</scope>
</reference>
<keyword evidence="2" id="KW-1185">Reference proteome</keyword>
<accession>A0A9W2Z3S3</accession>
<gene>
    <name evidence="3" type="primary">LOC106063881</name>
</gene>
<dbReference type="GeneID" id="106063881"/>
<dbReference type="AlphaFoldDB" id="A0A9W2Z3S3"/>
<dbReference type="OrthoDB" id="10432153at2759"/>
<evidence type="ECO:0000256" key="1">
    <source>
        <dbReference type="SAM" id="MobiDB-lite"/>
    </source>
</evidence>
<feature type="region of interest" description="Disordered" evidence="1">
    <location>
        <begin position="81"/>
        <end position="113"/>
    </location>
</feature>
<sequence>MFKRYKHIKPDTRKKTCNPTASTKLAKKGAGADGKLETVAADTKKLPTKGAGLEEKTVTFAADVAELPTKDLDIQPKVLSAGKKKAHKQVKKEKSNSASVETKSKHKKKHKISKLEKRTLFSLILADVNWSSIQKQMREQDFPERETTEYEHKLKKYLHIK</sequence>
<evidence type="ECO:0000313" key="2">
    <source>
        <dbReference type="Proteomes" id="UP001165740"/>
    </source>
</evidence>
<dbReference type="Proteomes" id="UP001165740">
    <property type="component" value="Chromosome 16"/>
</dbReference>
<feature type="region of interest" description="Disordered" evidence="1">
    <location>
        <begin position="1"/>
        <end position="34"/>
    </location>
</feature>
<proteinExistence type="predicted"/>